<organism evidence="1">
    <name type="scientific">Arundo donax</name>
    <name type="common">Giant reed</name>
    <name type="synonym">Donax arundinaceus</name>
    <dbReference type="NCBI Taxonomy" id="35708"/>
    <lineage>
        <taxon>Eukaryota</taxon>
        <taxon>Viridiplantae</taxon>
        <taxon>Streptophyta</taxon>
        <taxon>Embryophyta</taxon>
        <taxon>Tracheophyta</taxon>
        <taxon>Spermatophyta</taxon>
        <taxon>Magnoliopsida</taxon>
        <taxon>Liliopsida</taxon>
        <taxon>Poales</taxon>
        <taxon>Poaceae</taxon>
        <taxon>PACMAD clade</taxon>
        <taxon>Arundinoideae</taxon>
        <taxon>Arundineae</taxon>
        <taxon>Arundo</taxon>
    </lineage>
</organism>
<reference evidence="1" key="2">
    <citation type="journal article" date="2015" name="Data Brief">
        <title>Shoot transcriptome of the giant reed, Arundo donax.</title>
        <authorList>
            <person name="Barrero R.A."/>
            <person name="Guerrero F.D."/>
            <person name="Moolhuijzen P."/>
            <person name="Goolsby J.A."/>
            <person name="Tidwell J."/>
            <person name="Bellgard S.E."/>
            <person name="Bellgard M.I."/>
        </authorList>
    </citation>
    <scope>NUCLEOTIDE SEQUENCE</scope>
    <source>
        <tissue evidence="1">Shoot tissue taken approximately 20 cm above the soil surface</tissue>
    </source>
</reference>
<dbReference type="EMBL" id="GBRH01247978">
    <property type="protein sequence ID" value="JAD49917.1"/>
    <property type="molecule type" value="Transcribed_RNA"/>
</dbReference>
<dbReference type="AlphaFoldDB" id="A0A0A9AS45"/>
<name>A0A0A9AS45_ARUDO</name>
<proteinExistence type="predicted"/>
<protein>
    <submittedName>
        <fullName evidence="1">Uncharacterized protein</fullName>
    </submittedName>
</protein>
<accession>A0A0A9AS45</accession>
<sequence length="42" mass="4605">MCLMKCREGTQPLLPCPPSKPPCHSLLPKIRPPAVHRGLLST</sequence>
<reference evidence="1" key="1">
    <citation type="submission" date="2014-09" db="EMBL/GenBank/DDBJ databases">
        <authorList>
            <person name="Magalhaes I.L.F."/>
            <person name="Oliveira U."/>
            <person name="Santos F.R."/>
            <person name="Vidigal T.H.D.A."/>
            <person name="Brescovit A.D."/>
            <person name="Santos A.J."/>
        </authorList>
    </citation>
    <scope>NUCLEOTIDE SEQUENCE</scope>
    <source>
        <tissue evidence="1">Shoot tissue taken approximately 20 cm above the soil surface</tissue>
    </source>
</reference>
<evidence type="ECO:0000313" key="1">
    <source>
        <dbReference type="EMBL" id="JAD49917.1"/>
    </source>
</evidence>